<dbReference type="Pfam" id="PF14583">
    <property type="entry name" value="Pectate_lyase22"/>
    <property type="match status" value="1"/>
</dbReference>
<feature type="domain" description="Oligogalacturonate lyase" evidence="2">
    <location>
        <begin position="176"/>
        <end position="394"/>
    </location>
</feature>
<protein>
    <submittedName>
        <fullName evidence="3">Oligogalacturonate lyase family protein</fullName>
    </submittedName>
</protein>
<name>A0ABU9B380_9BACT</name>
<accession>A0ABU9B380</accession>
<evidence type="ECO:0000256" key="1">
    <source>
        <dbReference type="SAM" id="MobiDB-lite"/>
    </source>
</evidence>
<evidence type="ECO:0000313" key="4">
    <source>
        <dbReference type="Proteomes" id="UP001371305"/>
    </source>
</evidence>
<sequence>MAVAQEEPKSWVDPDTGHKVIQLTKEPGSASLYFNENGYTPDGKRMIYTTPGGISLLDLTTFAAKQVVQGDVRAIAVGRKTPTVFYVKRGENALYSTQMDTGETRKIGDLPKRGRIATINADETLAAGTYVEGEGKDYNEPRPGVAAAGQQGHSLEVPPNKGEMMEERLAAKLPMAMFTMDLRTGESRPILHSTDWLNHLLFSPTDPAALMYCHEGPWQKVDRIWTIRADGSGNTLVHKRTMAMEIAGHEFWSADGKTIWYDLQVPKGQVFYVAGYQVETGERTWYHLDRNEWSIHFNTSRDGSLFCGDGGDSGQVAKAPDGRWIYLFRPEMIHSSGAESAGLVRPGVFRAEKLVNMSKHDYKLEPNVSFTPDGKMIVFRSNMLGDIHVYGVKLE</sequence>
<dbReference type="Gene3D" id="2.130.10.10">
    <property type="entry name" value="YVTN repeat-like/Quinoprotein amine dehydrogenase"/>
    <property type="match status" value="1"/>
</dbReference>
<dbReference type="EMBL" id="JBBUKT010000017">
    <property type="protein sequence ID" value="MEK7954243.1"/>
    <property type="molecule type" value="Genomic_DNA"/>
</dbReference>
<dbReference type="GO" id="GO:0016829">
    <property type="term" value="F:lyase activity"/>
    <property type="evidence" value="ECO:0007669"/>
    <property type="project" value="UniProtKB-KW"/>
</dbReference>
<dbReference type="Proteomes" id="UP001371305">
    <property type="component" value="Unassembled WGS sequence"/>
</dbReference>
<reference evidence="3 4" key="1">
    <citation type="submission" date="2024-04" db="EMBL/GenBank/DDBJ databases">
        <title>Luteolibacter sp. isolated from soil.</title>
        <authorList>
            <person name="An J."/>
        </authorList>
    </citation>
    <scope>NUCLEOTIDE SEQUENCE [LARGE SCALE GENOMIC DNA]</scope>
    <source>
        <strain evidence="3 4">Y139</strain>
    </source>
</reference>
<comment type="caution">
    <text evidence="3">The sequence shown here is derived from an EMBL/GenBank/DDBJ whole genome shotgun (WGS) entry which is preliminary data.</text>
</comment>
<keyword evidence="3" id="KW-0456">Lyase</keyword>
<feature type="region of interest" description="Disordered" evidence="1">
    <location>
        <begin position="135"/>
        <end position="154"/>
    </location>
</feature>
<evidence type="ECO:0000313" key="3">
    <source>
        <dbReference type="EMBL" id="MEK7954243.1"/>
    </source>
</evidence>
<dbReference type="SUPFAM" id="SSF82171">
    <property type="entry name" value="DPP6 N-terminal domain-like"/>
    <property type="match status" value="1"/>
</dbReference>
<dbReference type="InterPro" id="IPR015943">
    <property type="entry name" value="WD40/YVTN_repeat-like_dom_sf"/>
</dbReference>
<organism evidence="3 4">
    <name type="scientific">Luteolibacter soli</name>
    <dbReference type="NCBI Taxonomy" id="3135280"/>
    <lineage>
        <taxon>Bacteria</taxon>
        <taxon>Pseudomonadati</taxon>
        <taxon>Verrucomicrobiota</taxon>
        <taxon>Verrucomicrobiia</taxon>
        <taxon>Verrucomicrobiales</taxon>
        <taxon>Verrucomicrobiaceae</taxon>
        <taxon>Luteolibacter</taxon>
    </lineage>
</organism>
<keyword evidence="4" id="KW-1185">Reference proteome</keyword>
<proteinExistence type="predicted"/>
<gene>
    <name evidence="3" type="ORF">WKV53_27240</name>
</gene>
<dbReference type="InterPro" id="IPR027946">
    <property type="entry name" value="Ogl_dom"/>
</dbReference>
<evidence type="ECO:0000259" key="2">
    <source>
        <dbReference type="Pfam" id="PF14583"/>
    </source>
</evidence>